<accession>A0ABN2EQ89</accession>
<organism evidence="1 2">
    <name type="scientific">Nonomuraea maheshkhaliensis</name>
    <dbReference type="NCBI Taxonomy" id="419590"/>
    <lineage>
        <taxon>Bacteria</taxon>
        <taxon>Bacillati</taxon>
        <taxon>Actinomycetota</taxon>
        <taxon>Actinomycetes</taxon>
        <taxon>Streptosporangiales</taxon>
        <taxon>Streptosporangiaceae</taxon>
        <taxon>Nonomuraea</taxon>
    </lineage>
</organism>
<gene>
    <name evidence="1" type="ORF">GCM10009733_007170</name>
</gene>
<evidence type="ECO:0000313" key="2">
    <source>
        <dbReference type="Proteomes" id="UP001500064"/>
    </source>
</evidence>
<evidence type="ECO:0000313" key="1">
    <source>
        <dbReference type="EMBL" id="GAA1613620.1"/>
    </source>
</evidence>
<reference evidence="1 2" key="1">
    <citation type="journal article" date="2019" name="Int. J. Syst. Evol. Microbiol.">
        <title>The Global Catalogue of Microorganisms (GCM) 10K type strain sequencing project: providing services to taxonomists for standard genome sequencing and annotation.</title>
        <authorList>
            <consortium name="The Broad Institute Genomics Platform"/>
            <consortium name="The Broad Institute Genome Sequencing Center for Infectious Disease"/>
            <person name="Wu L."/>
            <person name="Ma J."/>
        </authorList>
    </citation>
    <scope>NUCLEOTIDE SEQUENCE [LARGE SCALE GENOMIC DNA]</scope>
    <source>
        <strain evidence="1 2">JCM 13929</strain>
    </source>
</reference>
<proteinExistence type="predicted"/>
<dbReference type="RefSeq" id="WP_346101398.1">
    <property type="nucleotide sequence ID" value="NZ_BAAAMU010000003.1"/>
</dbReference>
<keyword evidence="2" id="KW-1185">Reference proteome</keyword>
<comment type="caution">
    <text evidence="1">The sequence shown here is derived from an EMBL/GenBank/DDBJ whole genome shotgun (WGS) entry which is preliminary data.</text>
</comment>
<dbReference type="EMBL" id="BAAAMU010000003">
    <property type="protein sequence ID" value="GAA1613620.1"/>
    <property type="molecule type" value="Genomic_DNA"/>
</dbReference>
<dbReference type="Proteomes" id="UP001500064">
    <property type="component" value="Unassembled WGS sequence"/>
</dbReference>
<protein>
    <submittedName>
        <fullName evidence="1">Uncharacterized protein</fullName>
    </submittedName>
</protein>
<name>A0ABN2EQ89_9ACTN</name>
<sequence length="74" mass="8232">MATTDTSWRELAGWLAVVGPQHVPTRMALITGALPREAVYPDTRDWPALHASLADLLTRRQEQLAARERDGAPR</sequence>